<proteinExistence type="predicted"/>
<sequence length="97" mass="10781">MISPGRCLSTSGSIPHKILATTIIPCNPFRRILTSTFGLWSLKDILKVQIWEIKTYNKDTCPGEINSLKLLNDGNGSRHWSSGVKQPFSALLSHVPF</sequence>
<dbReference type="AlphaFoldDB" id="A0AA35JMV2"/>
<reference evidence="1" key="1">
    <citation type="submission" date="2022-12" db="EMBL/GenBank/DDBJ databases">
        <authorList>
            <person name="Alioto T."/>
            <person name="Alioto T."/>
            <person name="Gomez Garrido J."/>
        </authorList>
    </citation>
    <scope>NUCLEOTIDE SEQUENCE</scope>
</reference>
<accession>A0AA35JMV2</accession>
<dbReference type="Proteomes" id="UP001178461">
    <property type="component" value="Chromosome 1"/>
</dbReference>
<evidence type="ECO:0000313" key="1">
    <source>
        <dbReference type="EMBL" id="CAI5762921.1"/>
    </source>
</evidence>
<organism evidence="1 2">
    <name type="scientific">Podarcis lilfordi</name>
    <name type="common">Lilford's wall lizard</name>
    <dbReference type="NCBI Taxonomy" id="74358"/>
    <lineage>
        <taxon>Eukaryota</taxon>
        <taxon>Metazoa</taxon>
        <taxon>Chordata</taxon>
        <taxon>Craniata</taxon>
        <taxon>Vertebrata</taxon>
        <taxon>Euteleostomi</taxon>
        <taxon>Lepidosauria</taxon>
        <taxon>Squamata</taxon>
        <taxon>Bifurcata</taxon>
        <taxon>Unidentata</taxon>
        <taxon>Episquamata</taxon>
        <taxon>Laterata</taxon>
        <taxon>Lacertibaenia</taxon>
        <taxon>Lacertidae</taxon>
        <taxon>Podarcis</taxon>
    </lineage>
</organism>
<name>A0AA35JMV2_9SAUR</name>
<evidence type="ECO:0000313" key="2">
    <source>
        <dbReference type="Proteomes" id="UP001178461"/>
    </source>
</evidence>
<keyword evidence="2" id="KW-1185">Reference proteome</keyword>
<gene>
    <name evidence="1" type="ORF">PODLI_1B016282</name>
</gene>
<dbReference type="EMBL" id="OX395126">
    <property type="protein sequence ID" value="CAI5762921.1"/>
    <property type="molecule type" value="Genomic_DNA"/>
</dbReference>
<protein>
    <submittedName>
        <fullName evidence="1">Uncharacterized protein</fullName>
    </submittedName>
</protein>